<feature type="modified residue" description="4-aspartylphosphate" evidence="2">
    <location>
        <position position="53"/>
    </location>
</feature>
<evidence type="ECO:0000256" key="2">
    <source>
        <dbReference type="PROSITE-ProRule" id="PRU00169"/>
    </source>
</evidence>
<dbReference type="PROSITE" id="PS50110">
    <property type="entry name" value="RESPONSE_REGULATORY"/>
    <property type="match status" value="1"/>
</dbReference>
<accession>A0AAW9NTJ3</accession>
<dbReference type="PANTHER" id="PTHR43719">
    <property type="entry name" value="TWO-COMPONENT HISTIDINE KINASE"/>
    <property type="match status" value="1"/>
</dbReference>
<keyword evidence="1 2" id="KW-0597">Phosphoprotein</keyword>
<dbReference type="EMBL" id="JARSFG010000007">
    <property type="protein sequence ID" value="MEC1177805.1"/>
    <property type="molecule type" value="Genomic_DNA"/>
</dbReference>
<feature type="domain" description="Response regulatory" evidence="3">
    <location>
        <begin position="2"/>
        <end position="118"/>
    </location>
</feature>
<reference evidence="4 5" key="1">
    <citation type="submission" date="2023-03" db="EMBL/GenBank/DDBJ databases">
        <title>Bacillus Genome Sequencing.</title>
        <authorList>
            <person name="Dunlap C."/>
        </authorList>
    </citation>
    <scope>NUCLEOTIDE SEQUENCE [LARGE SCALE GENOMIC DNA]</scope>
    <source>
        <strain evidence="4 5">B-59205</strain>
    </source>
</reference>
<dbReference type="Pfam" id="PF00072">
    <property type="entry name" value="Response_reg"/>
    <property type="match status" value="1"/>
</dbReference>
<dbReference type="PANTHER" id="PTHR43719:SF28">
    <property type="entry name" value="PEROXIDE STRESS-ACTIVATED HISTIDINE KINASE MAK1-RELATED"/>
    <property type="match status" value="1"/>
</dbReference>
<dbReference type="Gene3D" id="3.40.50.2300">
    <property type="match status" value="1"/>
</dbReference>
<dbReference type="CDD" id="cd17546">
    <property type="entry name" value="REC_hyHK_CKI1_RcsC-like"/>
    <property type="match status" value="1"/>
</dbReference>
<evidence type="ECO:0000313" key="4">
    <source>
        <dbReference type="EMBL" id="MEC1177805.1"/>
    </source>
</evidence>
<proteinExistence type="predicted"/>
<comment type="caution">
    <text evidence="4">The sequence shown here is derived from an EMBL/GenBank/DDBJ whole genome shotgun (WGS) entry which is preliminary data.</text>
</comment>
<protein>
    <submittedName>
        <fullName evidence="4">Response regulator</fullName>
    </submittedName>
</protein>
<dbReference type="SUPFAM" id="SSF52172">
    <property type="entry name" value="CheY-like"/>
    <property type="match status" value="1"/>
</dbReference>
<dbReference type="RefSeq" id="WP_107840410.1">
    <property type="nucleotide sequence ID" value="NZ_JARSFG010000007.1"/>
</dbReference>
<keyword evidence="5" id="KW-1185">Reference proteome</keyword>
<dbReference type="SMART" id="SM00448">
    <property type="entry name" value="REC"/>
    <property type="match status" value="1"/>
</dbReference>
<evidence type="ECO:0000256" key="1">
    <source>
        <dbReference type="ARBA" id="ARBA00022553"/>
    </source>
</evidence>
<organism evidence="4 5">
    <name type="scientific">Metasolibacillus meyeri</name>
    <dbReference type="NCBI Taxonomy" id="1071052"/>
    <lineage>
        <taxon>Bacteria</taxon>
        <taxon>Bacillati</taxon>
        <taxon>Bacillota</taxon>
        <taxon>Bacilli</taxon>
        <taxon>Bacillales</taxon>
        <taxon>Caryophanaceae</taxon>
        <taxon>Metasolibacillus</taxon>
    </lineage>
</organism>
<dbReference type="Proteomes" id="UP001344888">
    <property type="component" value="Unassembled WGS sequence"/>
</dbReference>
<dbReference type="InterPro" id="IPR050956">
    <property type="entry name" value="2C_system_His_kinase"/>
</dbReference>
<sequence>MKILVVDDSAFSQKITIKTLKTIYPNAIYETADDGVECIEKYGTFLPDLVFMDLLMPNMTGQEAIVQLIDKFPNARIIVLSADVQVTVREEALAAGALTFINKPINVDKLGEIKQLIEG</sequence>
<dbReference type="InterPro" id="IPR001789">
    <property type="entry name" value="Sig_transdc_resp-reg_receiver"/>
</dbReference>
<gene>
    <name evidence="4" type="ORF">P9B03_04850</name>
</gene>
<evidence type="ECO:0000313" key="5">
    <source>
        <dbReference type="Proteomes" id="UP001344888"/>
    </source>
</evidence>
<name>A0AAW9NTJ3_9BACL</name>
<dbReference type="InterPro" id="IPR011006">
    <property type="entry name" value="CheY-like_superfamily"/>
</dbReference>
<dbReference type="GO" id="GO:0000160">
    <property type="term" value="P:phosphorelay signal transduction system"/>
    <property type="evidence" value="ECO:0007669"/>
    <property type="project" value="InterPro"/>
</dbReference>
<dbReference type="AlphaFoldDB" id="A0AAW9NTJ3"/>
<evidence type="ECO:0000259" key="3">
    <source>
        <dbReference type="PROSITE" id="PS50110"/>
    </source>
</evidence>